<dbReference type="InterPro" id="IPR029016">
    <property type="entry name" value="GAF-like_dom_sf"/>
</dbReference>
<reference evidence="3 4" key="1">
    <citation type="submission" date="2023-07" db="EMBL/GenBank/DDBJ databases">
        <title>Sorghum-associated microbial communities from plants grown in Nebraska, USA.</title>
        <authorList>
            <person name="Schachtman D."/>
        </authorList>
    </citation>
    <scope>NUCLEOTIDE SEQUENCE [LARGE SCALE GENOMIC DNA]</scope>
    <source>
        <strain evidence="3 4">CC222</strain>
    </source>
</reference>
<evidence type="ECO:0000313" key="3">
    <source>
        <dbReference type="EMBL" id="MDP9888721.1"/>
    </source>
</evidence>
<proteinExistence type="inferred from homology"/>
<evidence type="ECO:0000313" key="4">
    <source>
        <dbReference type="Proteomes" id="UP001226577"/>
    </source>
</evidence>
<protein>
    <submittedName>
        <fullName evidence="3">GAF domain-containing protein</fullName>
    </submittedName>
</protein>
<dbReference type="Pfam" id="PF13556">
    <property type="entry name" value="HTH_30"/>
    <property type="match status" value="1"/>
</dbReference>
<dbReference type="PANTHER" id="PTHR33744:SF1">
    <property type="entry name" value="DNA-BINDING TRANSCRIPTIONAL ACTIVATOR ADER"/>
    <property type="match status" value="1"/>
</dbReference>
<dbReference type="SMART" id="SM00065">
    <property type="entry name" value="GAF"/>
    <property type="match status" value="1"/>
</dbReference>
<dbReference type="Pfam" id="PF17853">
    <property type="entry name" value="GGDEF_2"/>
    <property type="match status" value="1"/>
</dbReference>
<feature type="domain" description="GAF" evidence="2">
    <location>
        <begin position="73"/>
        <end position="224"/>
    </location>
</feature>
<dbReference type="InterPro" id="IPR042070">
    <property type="entry name" value="PucR_C-HTH_sf"/>
</dbReference>
<comment type="similarity">
    <text evidence="1">Belongs to the CdaR family.</text>
</comment>
<dbReference type="RefSeq" id="WP_307308065.1">
    <property type="nucleotide sequence ID" value="NZ_JAUSRE010000010.1"/>
</dbReference>
<organism evidence="3 4">
    <name type="scientific">Pseudarthrobacter enclensis</name>
    <dbReference type="NCBI Taxonomy" id="993070"/>
    <lineage>
        <taxon>Bacteria</taxon>
        <taxon>Bacillati</taxon>
        <taxon>Actinomycetota</taxon>
        <taxon>Actinomycetes</taxon>
        <taxon>Micrococcales</taxon>
        <taxon>Micrococcaceae</taxon>
        <taxon>Pseudarthrobacter</taxon>
    </lineage>
</organism>
<evidence type="ECO:0000256" key="1">
    <source>
        <dbReference type="ARBA" id="ARBA00006754"/>
    </source>
</evidence>
<dbReference type="Gene3D" id="3.30.450.40">
    <property type="match status" value="1"/>
</dbReference>
<accession>A0ABT9RTZ7</accession>
<dbReference type="EMBL" id="JAUSRE010000010">
    <property type="protein sequence ID" value="MDP9888721.1"/>
    <property type="molecule type" value="Genomic_DNA"/>
</dbReference>
<dbReference type="Gene3D" id="1.10.10.2840">
    <property type="entry name" value="PucR C-terminal helix-turn-helix domain"/>
    <property type="match status" value="1"/>
</dbReference>
<evidence type="ECO:0000259" key="2">
    <source>
        <dbReference type="SMART" id="SM00065"/>
    </source>
</evidence>
<dbReference type="SUPFAM" id="SSF55781">
    <property type="entry name" value="GAF domain-like"/>
    <property type="match status" value="1"/>
</dbReference>
<comment type="caution">
    <text evidence="3">The sequence shown here is derived from an EMBL/GenBank/DDBJ whole genome shotgun (WGS) entry which is preliminary data.</text>
</comment>
<keyword evidence="4" id="KW-1185">Reference proteome</keyword>
<gene>
    <name evidence="3" type="ORF">J2X98_002314</name>
</gene>
<dbReference type="InterPro" id="IPR025736">
    <property type="entry name" value="PucR_C-HTH_dom"/>
</dbReference>
<dbReference type="InterPro" id="IPR003018">
    <property type="entry name" value="GAF"/>
</dbReference>
<dbReference type="PANTHER" id="PTHR33744">
    <property type="entry name" value="CARBOHYDRATE DIACID REGULATOR"/>
    <property type="match status" value="1"/>
</dbReference>
<dbReference type="Proteomes" id="UP001226577">
    <property type="component" value="Unassembled WGS sequence"/>
</dbReference>
<dbReference type="InterPro" id="IPR051448">
    <property type="entry name" value="CdaR-like_regulators"/>
</dbReference>
<sequence length="639" mass="69816">METAGLWLERIEAGISDDELSKALDEALGRHEITARTAGAARSVNALLRQQRQREDLLRALHETATDLTGIRDVEAVLLAIVKRTRILAGSDMAYISLNDYARNETYIRKSDGVATEDYRTIRMPIGTGVLGKAAAGLSPFQTVDYLTDDALSHLPDIDSIVSKEGVRAILGVPLYLYGKVIGALLIADRRPRTYPPELVDLVDTIGKHAAVAIDNAQSFTEATSALQRLGNENRTRQEEMGVLQGLVDLDERFIEVVVHGRGLEGFAALSRQILGTDILILDAANGVLHEESRESLHPVTAPLSSLLTAKDYQAAFTSSLNRALATGRPQIFATTREDVVLATAHAGPTHLATLAIRGPLTGTQRVVAERLAVFLTVLRLFTQATQDSAQRLQFEVLDDLLSDRNVPLDLIQQRAARFGVPPTGEMTLAVFDSAGADYARVEKTIREGLGTATALIARRRSRTYVLAAGSKNIIEAVMTKLKESSIPTTAGHAGTSNGLAGIKKAHRQAELALTSLIVLERHGELLDGNHLGHLGLLLGAVHSNGDHESLYSQIQPLIDHDAKHNTDLTRTAWTFLETSRNYARTAENLFVHRNTVKQRLERISLLIGEDWLHPTRQLDNHLALRIWHLKTSGNPSAL</sequence>
<dbReference type="Pfam" id="PF13185">
    <property type="entry name" value="GAF_2"/>
    <property type="match status" value="1"/>
</dbReference>
<name>A0ABT9RTZ7_9MICC</name>
<dbReference type="InterPro" id="IPR041522">
    <property type="entry name" value="CdaR_GGDEF"/>
</dbReference>